<comment type="subcellular location">
    <subcellularLocation>
        <location evidence="1">Nucleus</location>
    </subcellularLocation>
</comment>
<feature type="compositionally biased region" description="Polar residues" evidence="4">
    <location>
        <begin position="457"/>
        <end position="474"/>
    </location>
</feature>
<evidence type="ECO:0000256" key="4">
    <source>
        <dbReference type="SAM" id="MobiDB-lite"/>
    </source>
</evidence>
<feature type="compositionally biased region" description="Low complexity" evidence="4">
    <location>
        <begin position="1625"/>
        <end position="1644"/>
    </location>
</feature>
<feature type="region of interest" description="Disordered" evidence="4">
    <location>
        <begin position="1955"/>
        <end position="1989"/>
    </location>
</feature>
<name>A0A812C401_ACAPH</name>
<comment type="caution">
    <text evidence="5">The sequence shown here is derived from an EMBL/GenBank/DDBJ whole genome shotgun (WGS) entry which is preliminary data.</text>
</comment>
<dbReference type="SUPFAM" id="SSF48452">
    <property type="entry name" value="TPR-like"/>
    <property type="match status" value="2"/>
</dbReference>
<evidence type="ECO:0000256" key="2">
    <source>
        <dbReference type="ARBA" id="ARBA00023242"/>
    </source>
</evidence>
<organism evidence="5 6">
    <name type="scientific">Acanthosepion pharaonis</name>
    <name type="common">Pharaoh cuttlefish</name>
    <name type="synonym">Sepia pharaonis</name>
    <dbReference type="NCBI Taxonomy" id="158019"/>
    <lineage>
        <taxon>Eukaryota</taxon>
        <taxon>Metazoa</taxon>
        <taxon>Spiralia</taxon>
        <taxon>Lophotrochozoa</taxon>
        <taxon>Mollusca</taxon>
        <taxon>Cephalopoda</taxon>
        <taxon>Coleoidea</taxon>
        <taxon>Decapodiformes</taxon>
        <taxon>Sepiida</taxon>
        <taxon>Sepiina</taxon>
        <taxon>Sepiidae</taxon>
        <taxon>Acanthosepion</taxon>
    </lineage>
</organism>
<feature type="compositionally biased region" description="Basic and acidic residues" evidence="4">
    <location>
        <begin position="1459"/>
        <end position="1480"/>
    </location>
</feature>
<feature type="region of interest" description="Disordered" evidence="4">
    <location>
        <begin position="301"/>
        <end position="426"/>
    </location>
</feature>
<dbReference type="GO" id="GO:0006325">
    <property type="term" value="P:chromatin organization"/>
    <property type="evidence" value="ECO:0007669"/>
    <property type="project" value="InterPro"/>
</dbReference>
<feature type="compositionally biased region" description="Low complexity" evidence="4">
    <location>
        <begin position="1674"/>
        <end position="1685"/>
    </location>
</feature>
<feature type="compositionally biased region" description="Low complexity" evidence="4">
    <location>
        <begin position="1972"/>
        <end position="1982"/>
    </location>
</feature>
<feature type="repeat" description="TPR" evidence="3">
    <location>
        <begin position="89"/>
        <end position="122"/>
    </location>
</feature>
<sequence>MIRICALNDYDSPGSDGPSDKTSATKEALEAEAYSIYNSALSLQIEGDVDQAEEMFEELLDHDFLQEATKLVEEEECDNPGQPGLQLLYSTYKNLASMAYKKEDIHRAIQFYLKAVMIDETEVTVWYKIGMIALEIHNYQLASYAFQQGLKCNKNHWPCLDHVITALYVLNDYWTCLKFIAKALQKDAEYMKAIAFRDQIFSEQPSLEVDSAPFFQACEPEVLSLHADKEEKDEYINEALEMRKIRREISYVPPPPPHSLPKPISEFTWKCVGECLLVLYDELAHSVPRKSMGLRVDLTPYVASDSEEEEEEQIEEPDVQMAESEQPCPPSSQEGSAKVESMDVSKGGDQINTEAGDTPGNSGTSSPSVQMLSSPNPANNNENGLIEMEDSSVRKQGQKRRRNVPIEETGCKRRSARVRNTTRRKQEENVDIEELLLKFLPSSLLEVREDEEEGKTGDQNSEQEAGSSTGCSNETSDVVQLITATEEIDVEKFLKDSVENGGIIDLMGSYLIHLSELAHLKWSDGLVEIYLKVYNSVRKHLKLPSFLCSEEPAEYIVEMGKMVIVSAELKLDHWLTKKARLKTSPANSRNRGSCSITLNQLEPNFPGLFYTEDLWYISGLIGFSDIMAAYWAEHTVRVFWLKARFSMLQGQLEESIEYFDRALEYLQYGQETDGLSIVQLPNCKMDDVISVENIKLQQDSLRRYQSLEETQKLYDSEEYEKVVDLLLLTFTIPTAKGKMNVPRTTSAGLLEMGVAIPERHSQLLLLMDSLLKLKDYKRYVVWGEVSFNECLLNYRKSISHTVKDEWVAAMIQLFDGLDKAILTDPTSIKELTSACTLRLAKNLIKVIVDSLDVPEYATEMPISSVLPWKLLYHIIKNEERKLEMIQVLDESNKEILENSMSSSLMLLNVAHDYLGRHAWCTKSDGQLLLFFMSVLKTERARYPEDKPHAFKDELDQAFEQCVFCLYGYPTKKAKTRYLQDHNALQIDLDWESSQCLFEYFKPKTVPEFDSYKTSTVSGDLENLARRITLLVPKEKNPANTYESVLAYIEGHHNEPPSIPVDKPITTPIVKELYYLLADYYFKNKEQTKAIKFYILDICVNPDRLDSWAGMSLARMSRLEQKLNSTELRMDQPIYKQAIASLRCFTRAVEIDSNNAKLWIEYGSLAYQLHSHASRQLKLMDWFPLSDELFQIATASKKEMLLIAANCYKKANECETEGGHNEEWLHFYMMGKVCEKMRTPPCEYLEHYKEAAEHLHEDYAAYPKKINYVVSPPHLAVESLELYYRQHVAILKELLYKKTEDLDLDYFEHYLREVAEGPFAHFREKKRQRKECKDSSWTGTEEIVYSNQPSTVIATPITPTIVNITTTAAVQITATTATAVTTTPAATAVAATTTTATTTTPNPTSTPIATNTTAPTTSTSSATVSMTTTSTSASFSYVRSNQDHNYFRQKSSDSSSHSVLSEKPDDHAPQSDKTKTEDSSSKKNIPLPDMVGDSESGYKSTVSSDALRVTPPSKEVEAPPRLGRIDLSQPVFGLDDQFTTTVNQDYLNSTIDANAITSQALDSLNALLESETFRTDNSDIFALDPDFTGHSSEEQQSRGSSDIASHIGVSDSNCSSKVVSSAIPVTNNVPISNNPVNSSNSVPDNTIQSPPKAFPKSVSSEDEPSEISNEAVMDSVSSLSGSNSNPGPIPPVNPKSRVQRHKELLDVVVGALHLCLSRFPTHYKALYRLAHLHFYHPFHKNVVYSRDILLGVTSSWTKYPHLPAPGLFTDRKHSNFFQGVWRIPIEEVDRPGSFASHMNRTIKLLMEVLRKQCDNQVLFQLHIQLSRTPEPGRKYLRDAERVCFSQLSYEYALDTIELQMEEVSEADRERQIKFLMEVYKVWYHGVNKVYLHVERTNDIFLDIFRVIMKNTIPIKTTTVEQLEQAIRFCQQQLSIGKPSQVTYQSSIPVMTDYQRQQQQHHHHQQQHYHLHHQMSGQSSSSLGTGTGHTGPVSHGGLIAMSSSGVSGHVKPCDVVIVSEHGTMQTHHRNRQMEHAEYFGRPLHSNSVTVASDDKLSISAPEKLTSDVQAKMSSLEPIDLTGGVNPELMSMSHSNTYHSMLGMDGLEGDVDMAPVDPRKLIKPCTVKLAAIPRSLMHSNSLTIKPSPSTEDIKQRLKTALLNQSRHQMGDNRLLKSTSEPCSPSTLTPDISATHSH</sequence>
<accession>A0A812C401</accession>
<dbReference type="GO" id="GO:0005634">
    <property type="term" value="C:nucleus"/>
    <property type="evidence" value="ECO:0007669"/>
    <property type="project" value="UniProtKB-SubCell"/>
</dbReference>
<feature type="compositionally biased region" description="Polar residues" evidence="4">
    <location>
        <begin position="2172"/>
        <end position="2194"/>
    </location>
</feature>
<feature type="region of interest" description="Disordered" evidence="4">
    <location>
        <begin position="1391"/>
        <end position="1424"/>
    </location>
</feature>
<keyword evidence="3" id="KW-0802">TPR repeat</keyword>
<gene>
    <name evidence="5" type="ORF">SPHA_27905</name>
</gene>
<dbReference type="InterPro" id="IPR011990">
    <property type="entry name" value="TPR-like_helical_dom_sf"/>
</dbReference>
<dbReference type="PANTHER" id="PTHR15502:SF7">
    <property type="entry name" value="CALCINEURIN-BINDING PROTEIN CABIN-1"/>
    <property type="match status" value="1"/>
</dbReference>
<protein>
    <submittedName>
        <fullName evidence="5">CABIN1</fullName>
    </submittedName>
</protein>
<evidence type="ECO:0000313" key="5">
    <source>
        <dbReference type="EMBL" id="CAE1252299.1"/>
    </source>
</evidence>
<evidence type="ECO:0000256" key="1">
    <source>
        <dbReference type="ARBA" id="ARBA00004123"/>
    </source>
</evidence>
<proteinExistence type="predicted"/>
<feature type="region of interest" description="Disordered" evidence="4">
    <location>
        <begin position="1625"/>
        <end position="1693"/>
    </location>
</feature>
<reference evidence="5" key="1">
    <citation type="submission" date="2021-01" db="EMBL/GenBank/DDBJ databases">
        <authorList>
            <person name="Li R."/>
            <person name="Bekaert M."/>
        </authorList>
    </citation>
    <scope>NUCLEOTIDE SEQUENCE</scope>
    <source>
        <strain evidence="5">Farmed</strain>
    </source>
</reference>
<feature type="region of interest" description="Disordered" evidence="4">
    <location>
        <begin position="2160"/>
        <end position="2194"/>
    </location>
</feature>
<feature type="region of interest" description="Disordered" evidence="4">
    <location>
        <begin position="1446"/>
        <end position="1519"/>
    </location>
</feature>
<feature type="compositionally biased region" description="Acidic residues" evidence="4">
    <location>
        <begin position="305"/>
        <end position="318"/>
    </location>
</feature>
<dbReference type="Gene3D" id="1.25.40.10">
    <property type="entry name" value="Tetratricopeptide repeat domain"/>
    <property type="match status" value="2"/>
</dbReference>
<evidence type="ECO:0000256" key="3">
    <source>
        <dbReference type="PROSITE-ProRule" id="PRU00339"/>
    </source>
</evidence>
<feature type="compositionally biased region" description="Basic residues" evidence="4">
    <location>
        <begin position="412"/>
        <end position="423"/>
    </location>
</feature>
<dbReference type="SMART" id="SM00028">
    <property type="entry name" value="TPR"/>
    <property type="match status" value="6"/>
</dbReference>
<dbReference type="InterPro" id="IPR019734">
    <property type="entry name" value="TPR_rpt"/>
</dbReference>
<dbReference type="OrthoDB" id="77564at2759"/>
<feature type="compositionally biased region" description="Polar residues" evidence="4">
    <location>
        <begin position="350"/>
        <end position="383"/>
    </location>
</feature>
<dbReference type="EMBL" id="CAHIKZ030001097">
    <property type="protein sequence ID" value="CAE1252299.1"/>
    <property type="molecule type" value="Genomic_DNA"/>
</dbReference>
<dbReference type="PANTHER" id="PTHR15502">
    <property type="entry name" value="CALCINEURIN-BINDING PROTEIN CABIN 1-RELATED"/>
    <property type="match status" value="1"/>
</dbReference>
<keyword evidence="2" id="KW-0539">Nucleus</keyword>
<feature type="repeat" description="TPR" evidence="3">
    <location>
        <begin position="123"/>
        <end position="156"/>
    </location>
</feature>
<feature type="compositionally biased region" description="Basic residues" evidence="4">
    <location>
        <begin position="1957"/>
        <end position="1971"/>
    </location>
</feature>
<dbReference type="PROSITE" id="PS50005">
    <property type="entry name" value="TPR"/>
    <property type="match status" value="2"/>
</dbReference>
<evidence type="ECO:0000313" key="6">
    <source>
        <dbReference type="Proteomes" id="UP000597762"/>
    </source>
</evidence>
<dbReference type="GO" id="GO:0031491">
    <property type="term" value="F:nucleosome binding"/>
    <property type="evidence" value="ECO:0007669"/>
    <property type="project" value="TreeGrafter"/>
</dbReference>
<dbReference type="InterPro" id="IPR033053">
    <property type="entry name" value="Hir3/CABIN1"/>
</dbReference>
<feature type="region of interest" description="Disordered" evidence="4">
    <location>
        <begin position="448"/>
        <end position="474"/>
    </location>
</feature>
<dbReference type="Proteomes" id="UP000597762">
    <property type="component" value="Unassembled WGS sequence"/>
</dbReference>
<feature type="region of interest" description="Disordered" evidence="4">
    <location>
        <begin position="1583"/>
        <end position="1607"/>
    </location>
</feature>
<keyword evidence="6" id="KW-1185">Reference proteome</keyword>